<dbReference type="PANTHER" id="PTHR22895">
    <property type="entry name" value="ARMADILLO REPEAT-CONTAINING PROTEIN 6"/>
    <property type="match status" value="1"/>
</dbReference>
<protein>
    <submittedName>
        <fullName evidence="2">Uncharacterized protein</fullName>
    </submittedName>
</protein>
<dbReference type="OrthoDB" id="1723301at2759"/>
<dbReference type="Gene3D" id="1.25.10.10">
    <property type="entry name" value="Leucine-rich Repeat Variant"/>
    <property type="match status" value="1"/>
</dbReference>
<evidence type="ECO:0000313" key="2">
    <source>
        <dbReference type="EMBL" id="KAA8538646.1"/>
    </source>
</evidence>
<dbReference type="PANTHER" id="PTHR22895:SF0">
    <property type="entry name" value="ARMADILLO REPEAT-CONTAINING PROTEIN 6"/>
    <property type="match status" value="1"/>
</dbReference>
<reference evidence="2 3" key="1">
    <citation type="submission" date="2019-09" db="EMBL/GenBank/DDBJ databases">
        <title>A chromosome-level genome assembly of the Chinese tupelo Nyssa sinensis.</title>
        <authorList>
            <person name="Yang X."/>
            <person name="Kang M."/>
            <person name="Yang Y."/>
            <person name="Xiong H."/>
            <person name="Wang M."/>
            <person name="Zhang Z."/>
            <person name="Wang Z."/>
            <person name="Wu H."/>
            <person name="Ma T."/>
            <person name="Liu J."/>
            <person name="Xi Z."/>
        </authorList>
    </citation>
    <scope>NUCLEOTIDE SEQUENCE [LARGE SCALE GENOMIC DNA]</scope>
    <source>
        <strain evidence="2">J267</strain>
        <tissue evidence="2">Leaf</tissue>
    </source>
</reference>
<organism evidence="2 3">
    <name type="scientific">Nyssa sinensis</name>
    <dbReference type="NCBI Taxonomy" id="561372"/>
    <lineage>
        <taxon>Eukaryota</taxon>
        <taxon>Viridiplantae</taxon>
        <taxon>Streptophyta</taxon>
        <taxon>Embryophyta</taxon>
        <taxon>Tracheophyta</taxon>
        <taxon>Spermatophyta</taxon>
        <taxon>Magnoliopsida</taxon>
        <taxon>eudicotyledons</taxon>
        <taxon>Gunneridae</taxon>
        <taxon>Pentapetalae</taxon>
        <taxon>asterids</taxon>
        <taxon>Cornales</taxon>
        <taxon>Nyssaceae</taxon>
        <taxon>Nyssa</taxon>
    </lineage>
</organism>
<dbReference type="Proteomes" id="UP000325577">
    <property type="component" value="Linkage Group LG15"/>
</dbReference>
<dbReference type="EMBL" id="CM018038">
    <property type="protein sequence ID" value="KAA8538646.1"/>
    <property type="molecule type" value="Genomic_DNA"/>
</dbReference>
<sequence>MQQTTVYNEGYSVILNSGFSVVAAAATGNEILKESFMDLKIDELIIQLLRGQHKRSINSLFDVIRILLTPADNRVVASQVFGYARKFAKIGIAEALVDALHEGLSSPSLVSVSIALRAVAVNDEICRSSADSYGIDAVLQCIDDSGEQGNKTVARACCSLLSKVQSQSHNYFLSS</sequence>
<evidence type="ECO:0000313" key="3">
    <source>
        <dbReference type="Proteomes" id="UP000325577"/>
    </source>
</evidence>
<keyword evidence="3" id="KW-1185">Reference proteome</keyword>
<dbReference type="SUPFAM" id="SSF48371">
    <property type="entry name" value="ARM repeat"/>
    <property type="match status" value="1"/>
</dbReference>
<evidence type="ECO:0000256" key="1">
    <source>
        <dbReference type="ARBA" id="ARBA00022737"/>
    </source>
</evidence>
<proteinExistence type="predicted"/>
<gene>
    <name evidence="2" type="ORF">F0562_028160</name>
</gene>
<name>A0A5J5B8I2_9ASTE</name>
<dbReference type="InterPro" id="IPR011989">
    <property type="entry name" value="ARM-like"/>
</dbReference>
<keyword evidence="1" id="KW-0677">Repeat</keyword>
<accession>A0A5J5B8I2</accession>
<dbReference type="AlphaFoldDB" id="A0A5J5B8I2"/>
<dbReference type="InterPro" id="IPR016024">
    <property type="entry name" value="ARM-type_fold"/>
</dbReference>